<protein>
    <submittedName>
        <fullName evidence="3">PIK helical domain-containing protein</fullName>
    </submittedName>
</protein>
<gene>
    <name evidence="1" type="ORF">OFLC_LOCUS11656</name>
</gene>
<name>A0A183HVZ8_9BILA</name>
<evidence type="ECO:0000313" key="2">
    <source>
        <dbReference type="Proteomes" id="UP000267606"/>
    </source>
</evidence>
<organism evidence="3">
    <name type="scientific">Onchocerca flexuosa</name>
    <dbReference type="NCBI Taxonomy" id="387005"/>
    <lineage>
        <taxon>Eukaryota</taxon>
        <taxon>Metazoa</taxon>
        <taxon>Ecdysozoa</taxon>
        <taxon>Nematoda</taxon>
        <taxon>Chromadorea</taxon>
        <taxon>Rhabditida</taxon>
        <taxon>Spirurina</taxon>
        <taxon>Spiruromorpha</taxon>
        <taxon>Filarioidea</taxon>
        <taxon>Onchocercidae</taxon>
        <taxon>Onchocerca</taxon>
    </lineage>
</organism>
<evidence type="ECO:0000313" key="1">
    <source>
        <dbReference type="EMBL" id="VDO78221.1"/>
    </source>
</evidence>
<keyword evidence="2" id="KW-1185">Reference proteome</keyword>
<dbReference type="WBParaSite" id="OFLC_0001166001-mRNA-1">
    <property type="protein sequence ID" value="OFLC_0001166001-mRNA-1"/>
    <property type="gene ID" value="OFLC_0001166001"/>
</dbReference>
<reference evidence="1 2" key="2">
    <citation type="submission" date="2018-11" db="EMBL/GenBank/DDBJ databases">
        <authorList>
            <consortium name="Pathogen Informatics"/>
        </authorList>
    </citation>
    <scope>NUCLEOTIDE SEQUENCE [LARGE SCALE GENOMIC DNA]</scope>
</reference>
<reference evidence="3" key="1">
    <citation type="submission" date="2016-06" db="UniProtKB">
        <authorList>
            <consortium name="WormBaseParasite"/>
        </authorList>
    </citation>
    <scope>IDENTIFICATION</scope>
</reference>
<evidence type="ECO:0000313" key="3">
    <source>
        <dbReference type="WBParaSite" id="OFLC_0001166001-mRNA-1"/>
    </source>
</evidence>
<dbReference type="Proteomes" id="UP000267606">
    <property type="component" value="Unassembled WGS sequence"/>
</dbReference>
<dbReference type="InterPro" id="IPR011990">
    <property type="entry name" value="TPR-like_helical_dom_sf"/>
</dbReference>
<dbReference type="AlphaFoldDB" id="A0A183HVZ8"/>
<dbReference type="STRING" id="387005.A0A183HVZ8"/>
<sequence length="90" mass="10618">MKLIEALRRSGELEEVREQRECISALFAMPPSFWLEWIEDEKSAESDKDRIKCLFELALRDFHSPEVYLEYVQWSCGISLEFAREVTSIS</sequence>
<dbReference type="Gene3D" id="1.25.40.10">
    <property type="entry name" value="Tetratricopeptide repeat domain"/>
    <property type="match status" value="1"/>
</dbReference>
<proteinExistence type="predicted"/>
<dbReference type="EMBL" id="UZAJ01017121">
    <property type="protein sequence ID" value="VDO78221.1"/>
    <property type="molecule type" value="Genomic_DNA"/>
</dbReference>
<dbReference type="SUPFAM" id="SSF48452">
    <property type="entry name" value="TPR-like"/>
    <property type="match status" value="1"/>
</dbReference>
<accession>A0A183HVZ8</accession>